<evidence type="ECO:0000256" key="3">
    <source>
        <dbReference type="ARBA" id="ARBA00023134"/>
    </source>
</evidence>
<dbReference type="InterPro" id="IPR027417">
    <property type="entry name" value="P-loop_NTPase"/>
</dbReference>
<evidence type="ECO:0000256" key="1">
    <source>
        <dbReference type="ARBA" id="ARBA00008535"/>
    </source>
</evidence>
<evidence type="ECO:0000313" key="7">
    <source>
        <dbReference type="Proteomes" id="UP000005408"/>
    </source>
</evidence>
<dbReference type="InterPro" id="IPR006703">
    <property type="entry name" value="G_AIG1"/>
</dbReference>
<dbReference type="Proteomes" id="UP000005408">
    <property type="component" value="Unassembled WGS sequence"/>
</dbReference>
<dbReference type="EnsemblMetazoa" id="G29734.1">
    <property type="protein sequence ID" value="G29734.1:cds"/>
    <property type="gene ID" value="G29734"/>
</dbReference>
<organism evidence="6 7">
    <name type="scientific">Magallana gigas</name>
    <name type="common">Pacific oyster</name>
    <name type="synonym">Crassostrea gigas</name>
    <dbReference type="NCBI Taxonomy" id="29159"/>
    <lineage>
        <taxon>Eukaryota</taxon>
        <taxon>Metazoa</taxon>
        <taxon>Spiralia</taxon>
        <taxon>Lophotrochozoa</taxon>
        <taxon>Mollusca</taxon>
        <taxon>Bivalvia</taxon>
        <taxon>Autobranchia</taxon>
        <taxon>Pteriomorphia</taxon>
        <taxon>Ostreida</taxon>
        <taxon>Ostreoidea</taxon>
        <taxon>Ostreidae</taxon>
        <taxon>Magallana</taxon>
    </lineage>
</organism>
<comment type="similarity">
    <text evidence="1">Belongs to the TRAFAC class TrmE-Era-EngA-EngB-Septin-like GTPase superfamily. AIG1/Toc34/Toc159-like paraseptin GTPase family. IAN subfamily.</text>
</comment>
<evidence type="ECO:0000256" key="4">
    <source>
        <dbReference type="SAM" id="MobiDB-lite"/>
    </source>
</evidence>
<evidence type="ECO:0000256" key="2">
    <source>
        <dbReference type="ARBA" id="ARBA00022741"/>
    </source>
</evidence>
<dbReference type="InterPro" id="IPR045058">
    <property type="entry name" value="GIMA/IAN/Toc"/>
</dbReference>
<keyword evidence="2" id="KW-0547">Nucleotide-binding</keyword>
<evidence type="ECO:0000313" key="6">
    <source>
        <dbReference type="EnsemblMetazoa" id="G29734.1:cds"/>
    </source>
</evidence>
<dbReference type="GO" id="GO:0005525">
    <property type="term" value="F:GTP binding"/>
    <property type="evidence" value="ECO:0007669"/>
    <property type="project" value="UniProtKB-KW"/>
</dbReference>
<keyword evidence="7" id="KW-1185">Reference proteome</keyword>
<keyword evidence="3" id="KW-0342">GTP-binding</keyword>
<dbReference type="PROSITE" id="PS51720">
    <property type="entry name" value="G_AIG1"/>
    <property type="match status" value="1"/>
</dbReference>
<feature type="region of interest" description="Disordered" evidence="4">
    <location>
        <begin position="39"/>
        <end position="104"/>
    </location>
</feature>
<proteinExistence type="inferred from homology"/>
<dbReference type="OMA" id="QNDEETY"/>
<name>A0A8W8LU56_MAGGI</name>
<feature type="compositionally biased region" description="Acidic residues" evidence="4">
    <location>
        <begin position="89"/>
        <end position="104"/>
    </location>
</feature>
<dbReference type="OrthoDB" id="6146097at2759"/>
<evidence type="ECO:0000259" key="5">
    <source>
        <dbReference type="PROSITE" id="PS51720"/>
    </source>
</evidence>
<accession>A0A8W8LU56</accession>
<dbReference type="PANTHER" id="PTHR10903">
    <property type="entry name" value="GTPASE, IMAP FAMILY MEMBER-RELATED"/>
    <property type="match status" value="1"/>
</dbReference>
<feature type="domain" description="AIG1-type G" evidence="5">
    <location>
        <begin position="169"/>
        <end position="365"/>
    </location>
</feature>
<dbReference type="SUPFAM" id="SSF52540">
    <property type="entry name" value="P-loop containing nucleoside triphosphate hydrolases"/>
    <property type="match status" value="1"/>
</dbReference>
<dbReference type="AlphaFoldDB" id="A0A8W8LU56"/>
<reference evidence="6" key="1">
    <citation type="submission" date="2022-08" db="UniProtKB">
        <authorList>
            <consortium name="EnsemblMetazoa"/>
        </authorList>
    </citation>
    <scope>IDENTIFICATION</scope>
    <source>
        <strain evidence="6">05x7-T-G4-1.051#20</strain>
    </source>
</reference>
<protein>
    <recommendedName>
        <fullName evidence="5">AIG1-type G domain-containing protein</fullName>
    </recommendedName>
</protein>
<sequence length="563" mass="64633">MAYRNRPTKSSSKPLRISDGASPFSLGIQMLAVRRPRTAQFEVKATPRSVKEPKKPVSLPACRPNSGIMNNRENTRRHNKPLPQIDVVGYEDDDDEEDDDDDEEEEIVLLDCTNNRPVTAPVCVAGGWTRGLICPSSHRDEFEIPNLEDLRLEIPDTISKAWEDIAEENEEIRIILIGKRNSGKTATANTILGYSAFDNSHDSFTKSCRYGTCQRFDRRLVVVDTPDVCNHDNRTELLKAISLTSPGPHVFIFVVGIGNINQNDEETYSNLIKMFGYEVSHHMIILFTRKDDLVFEGMTIFGYVNEVPEQIKNALTACNRRYVAFDNHCTGRESEVQVRKLLDVIDNILILNRRHFTNQVFVQIENQLKIRSDCIVKVCQEKYIERVRNLKNDAINQEGGTRRSLDDESNDKVDRFNTFLDSTDNKFPDENTNITDATVKSKKRPKSSFAGHKRTNLKGRFKLQRFRKKTARTPSLSPIESVECDSESEIIYVSNNNIGLSQNELNLRKWKEGFEKETEKNQLREKIRMELEHDVDEVYRLLKKVNLPTFVRGTASQINTWVK</sequence>
<dbReference type="Pfam" id="PF04548">
    <property type="entry name" value="AIG1"/>
    <property type="match status" value="1"/>
</dbReference>
<dbReference type="PANTHER" id="PTHR10903:SF184">
    <property type="entry name" value="GTP-BINDING PROTEIN A"/>
    <property type="match status" value="1"/>
</dbReference>
<feature type="region of interest" description="Disordered" evidence="4">
    <location>
        <begin position="1"/>
        <end position="22"/>
    </location>
</feature>
<dbReference type="FunFam" id="3.40.50.300:FF:000366">
    <property type="entry name" value="GTPase, IMAP family member 2"/>
    <property type="match status" value="1"/>
</dbReference>
<dbReference type="Gene3D" id="3.40.50.300">
    <property type="entry name" value="P-loop containing nucleotide triphosphate hydrolases"/>
    <property type="match status" value="1"/>
</dbReference>